<dbReference type="AlphaFoldDB" id="A0A1S8AAT2"/>
<reference evidence="1" key="1">
    <citation type="submission" date="2016-03" db="EMBL/GenBank/DDBJ databases">
        <title>Draft genome sequence of Rosellinia necatrix.</title>
        <authorList>
            <person name="Kanematsu S."/>
        </authorList>
    </citation>
    <scope>NUCLEOTIDE SEQUENCE [LARGE SCALE GENOMIC DNA]</scope>
    <source>
        <strain evidence="1">W97</strain>
    </source>
</reference>
<dbReference type="EMBL" id="DF977529">
    <property type="protein sequence ID" value="GAW27201.1"/>
    <property type="molecule type" value="Genomic_DNA"/>
</dbReference>
<evidence type="ECO:0000313" key="2">
    <source>
        <dbReference type="Proteomes" id="UP000054516"/>
    </source>
</evidence>
<evidence type="ECO:0000313" key="1">
    <source>
        <dbReference type="EMBL" id="GAW27201.1"/>
    </source>
</evidence>
<accession>A0A1S8AAT2</accession>
<sequence>MTTLLYNLLCDEKFHPTNLIIDAIDKVGELSASRKIEDTIEDHVAAGDPTLYCPVDPGLTETVNHHFDQRALCHLMTLISTTVKESNKIRWLVSLDKDRLGSELKRVEAVLPLCLTIKTDAEEYRAAVSKYTESRIFSFADNPRYKGRFVNELARAAQNAPSNVL</sequence>
<keyword evidence="2" id="KW-1185">Reference proteome</keyword>
<dbReference type="OrthoDB" id="3562058at2759"/>
<gene>
    <name evidence="1" type="ORF">SAMD00023353_8400050</name>
</gene>
<proteinExistence type="predicted"/>
<protein>
    <submittedName>
        <fullName evidence="1">Uncharacterized protein</fullName>
    </submittedName>
</protein>
<dbReference type="Proteomes" id="UP000054516">
    <property type="component" value="Unassembled WGS sequence"/>
</dbReference>
<name>A0A1S8AAT2_ROSNE</name>
<organism evidence="1">
    <name type="scientific">Rosellinia necatrix</name>
    <name type="common">White root-rot fungus</name>
    <dbReference type="NCBI Taxonomy" id="77044"/>
    <lineage>
        <taxon>Eukaryota</taxon>
        <taxon>Fungi</taxon>
        <taxon>Dikarya</taxon>
        <taxon>Ascomycota</taxon>
        <taxon>Pezizomycotina</taxon>
        <taxon>Sordariomycetes</taxon>
        <taxon>Xylariomycetidae</taxon>
        <taxon>Xylariales</taxon>
        <taxon>Xylariaceae</taxon>
        <taxon>Rosellinia</taxon>
    </lineage>
</organism>